<dbReference type="Proteomes" id="UP000077315">
    <property type="component" value="Unassembled WGS sequence"/>
</dbReference>
<dbReference type="Gene3D" id="2.60.120.620">
    <property type="entry name" value="q2cbj1_9rhob like domain"/>
    <property type="match status" value="1"/>
</dbReference>
<reference evidence="8" key="1">
    <citation type="submission" date="2015-06" db="EMBL/GenBank/DDBJ databases">
        <title>Expansion of signal transduction pathways in fungi by whole-genome duplication.</title>
        <authorList>
            <consortium name="DOE Joint Genome Institute"/>
            <person name="Corrochano L.M."/>
            <person name="Kuo A."/>
            <person name="Marcet-Houben M."/>
            <person name="Polaino S."/>
            <person name="Salamov A."/>
            <person name="Villalobos J.M."/>
            <person name="Alvarez M.I."/>
            <person name="Avalos J."/>
            <person name="Benito E.P."/>
            <person name="Benoit I."/>
            <person name="Burger G."/>
            <person name="Camino L.P."/>
            <person name="Canovas D."/>
            <person name="Cerda-Olmedo E."/>
            <person name="Cheng J.-F."/>
            <person name="Dominguez A."/>
            <person name="Elias M."/>
            <person name="Eslava A.P."/>
            <person name="Glaser F."/>
            <person name="Grimwood J."/>
            <person name="Gutierrez G."/>
            <person name="Heitman J."/>
            <person name="Henrissat B."/>
            <person name="Iturriaga E.A."/>
            <person name="Lang B.F."/>
            <person name="Lavin J.L."/>
            <person name="Lee S."/>
            <person name="Li W."/>
            <person name="Lindquist E."/>
            <person name="Lopez-Garcia S."/>
            <person name="Luque E.M."/>
            <person name="Marcos A.T."/>
            <person name="Martin J."/>
            <person name="McCluskey K."/>
            <person name="Medina H.R."/>
            <person name="Miralles-Duran A."/>
            <person name="Miyazaki A."/>
            <person name="Munoz-Torres E."/>
            <person name="Oguiza J.A."/>
            <person name="Ohm R."/>
            <person name="Olmedo M."/>
            <person name="Orejas M."/>
            <person name="Ortiz-Castellanos L."/>
            <person name="Pisabarro A.G."/>
            <person name="Rodriguez-Romero J."/>
            <person name="Ruiz-Herrera J."/>
            <person name="Ruiz-Vazquez R."/>
            <person name="Sanz C."/>
            <person name="Schackwitz W."/>
            <person name="Schmutz J."/>
            <person name="Shahriari M."/>
            <person name="Shelest E."/>
            <person name="Silva-Franco F."/>
            <person name="Soanes D."/>
            <person name="Syed K."/>
            <person name="Tagua V.G."/>
            <person name="Talbot N.J."/>
            <person name="Thon M."/>
            <person name="De vries R.P."/>
            <person name="Wiebenga A."/>
            <person name="Yadav J.S."/>
            <person name="Braun E.L."/>
            <person name="Baker S."/>
            <person name="Garre V."/>
            <person name="Horwitz B."/>
            <person name="Torres-Martinez S."/>
            <person name="Idnurm A."/>
            <person name="Herrera-Estrella A."/>
            <person name="Gabaldon T."/>
            <person name="Grigoriev I.V."/>
        </authorList>
    </citation>
    <scope>NUCLEOTIDE SEQUENCE [LARGE SCALE GENOMIC DNA]</scope>
    <source>
        <strain evidence="8">NRRL 1555(-)</strain>
    </source>
</reference>
<keyword evidence="3" id="KW-0223">Dioxygenase</keyword>
<dbReference type="InterPro" id="IPR006620">
    <property type="entry name" value="Pro_4_hyd_alph"/>
</dbReference>
<dbReference type="GO" id="GO:0031418">
    <property type="term" value="F:L-ascorbic acid binding"/>
    <property type="evidence" value="ECO:0007669"/>
    <property type="project" value="InterPro"/>
</dbReference>
<evidence type="ECO:0000256" key="3">
    <source>
        <dbReference type="ARBA" id="ARBA00022964"/>
    </source>
</evidence>
<dbReference type="PANTHER" id="PTHR10869">
    <property type="entry name" value="PROLYL 4-HYDROXYLASE ALPHA SUBUNIT"/>
    <property type="match status" value="1"/>
</dbReference>
<dbReference type="GO" id="GO:0004656">
    <property type="term" value="F:procollagen-proline 4-dioxygenase activity"/>
    <property type="evidence" value="ECO:0007669"/>
    <property type="project" value="TreeGrafter"/>
</dbReference>
<proteinExistence type="predicted"/>
<evidence type="ECO:0000256" key="4">
    <source>
        <dbReference type="ARBA" id="ARBA00023002"/>
    </source>
</evidence>
<dbReference type="GeneID" id="29004711"/>
<organism evidence="7 8">
    <name type="scientific">Phycomyces blakesleeanus (strain ATCC 8743b / DSM 1359 / FGSC 10004 / NBRC 33097 / NRRL 1555)</name>
    <dbReference type="NCBI Taxonomy" id="763407"/>
    <lineage>
        <taxon>Eukaryota</taxon>
        <taxon>Fungi</taxon>
        <taxon>Fungi incertae sedis</taxon>
        <taxon>Mucoromycota</taxon>
        <taxon>Mucoromycotina</taxon>
        <taxon>Mucoromycetes</taxon>
        <taxon>Mucorales</taxon>
        <taxon>Phycomycetaceae</taxon>
        <taxon>Phycomyces</taxon>
    </lineage>
</organism>
<dbReference type="VEuPathDB" id="FungiDB:PHYBLDRAFT_92875"/>
<feature type="non-terminal residue" evidence="7">
    <location>
        <position position="1"/>
    </location>
</feature>
<protein>
    <recommendedName>
        <fullName evidence="6">Fe2OG dioxygenase domain-containing protein</fullName>
    </recommendedName>
</protein>
<dbReference type="EMBL" id="KV441024">
    <property type="protein sequence ID" value="OAD67278.1"/>
    <property type="molecule type" value="Genomic_DNA"/>
</dbReference>
<dbReference type="GO" id="GO:0005506">
    <property type="term" value="F:iron ion binding"/>
    <property type="evidence" value="ECO:0007669"/>
    <property type="project" value="InterPro"/>
</dbReference>
<keyword evidence="2" id="KW-0479">Metal-binding</keyword>
<evidence type="ECO:0000313" key="8">
    <source>
        <dbReference type="Proteomes" id="UP000077315"/>
    </source>
</evidence>
<evidence type="ECO:0000256" key="2">
    <source>
        <dbReference type="ARBA" id="ARBA00022723"/>
    </source>
</evidence>
<dbReference type="InterPro" id="IPR005123">
    <property type="entry name" value="Oxoglu/Fe-dep_dioxygenase_dom"/>
</dbReference>
<keyword evidence="5" id="KW-0408">Iron</keyword>
<evidence type="ECO:0000256" key="5">
    <source>
        <dbReference type="ARBA" id="ARBA00023004"/>
    </source>
</evidence>
<dbReference type="PROSITE" id="PS51471">
    <property type="entry name" value="FE2OG_OXY"/>
    <property type="match status" value="1"/>
</dbReference>
<gene>
    <name evidence="7" type="ORF">PHYBLDRAFT_92875</name>
</gene>
<dbReference type="InterPro" id="IPR044862">
    <property type="entry name" value="Pro_4_hyd_alph_FE2OG_OXY"/>
</dbReference>
<dbReference type="GO" id="GO:0005783">
    <property type="term" value="C:endoplasmic reticulum"/>
    <property type="evidence" value="ECO:0007669"/>
    <property type="project" value="TreeGrafter"/>
</dbReference>
<dbReference type="RefSeq" id="XP_018285318.1">
    <property type="nucleotide sequence ID" value="XM_018443806.1"/>
</dbReference>
<accession>A0A167K4Q4</accession>
<name>A0A167K4Q4_PHYB8</name>
<comment type="cofactor">
    <cofactor evidence="1">
        <name>L-ascorbate</name>
        <dbReference type="ChEBI" id="CHEBI:38290"/>
    </cofactor>
</comment>
<dbReference type="InterPro" id="IPR045054">
    <property type="entry name" value="P4HA-like"/>
</dbReference>
<dbReference type="AlphaFoldDB" id="A0A167K4Q4"/>
<keyword evidence="4" id="KW-0560">Oxidoreductase</keyword>
<dbReference type="PANTHER" id="PTHR10869:SF236">
    <property type="entry name" value="PROLYL 4-HYDROXYLASE ALPHA SUBUNIT DOMAIN-CONTAINING PROTEIN"/>
    <property type="match status" value="1"/>
</dbReference>
<keyword evidence="8" id="KW-1185">Reference proteome</keyword>
<dbReference type="InParanoid" id="A0A167K4Q4"/>
<dbReference type="OrthoDB" id="69177at2759"/>
<dbReference type="SMART" id="SM00702">
    <property type="entry name" value="P4Hc"/>
    <property type="match status" value="1"/>
</dbReference>
<evidence type="ECO:0000313" key="7">
    <source>
        <dbReference type="EMBL" id="OAD67278.1"/>
    </source>
</evidence>
<feature type="non-terminal residue" evidence="7">
    <location>
        <position position="206"/>
    </location>
</feature>
<sequence>KLPTLSPKKDLVVTEVEPRQIYLIHDFFTAKECNSLIQHFETHLPLQQVSTTPRPGEAFRSNDRQSFEDPIFAQRLWQLGLDKVCRLTEGIQGLALPRQPVGLNSNLRIYRYRPGQMFQAHYDESVKDAASGLWTEWTLLIYLNEEMEGGETVFYKSVSKRRLGDPIVVQPQQGMALLHAHDKNCMLHEGKEVKKGVKWVLRSDVL</sequence>
<evidence type="ECO:0000259" key="6">
    <source>
        <dbReference type="PROSITE" id="PS51471"/>
    </source>
</evidence>
<feature type="domain" description="Fe2OG dioxygenase" evidence="6">
    <location>
        <begin position="102"/>
        <end position="206"/>
    </location>
</feature>
<evidence type="ECO:0000256" key="1">
    <source>
        <dbReference type="ARBA" id="ARBA00001961"/>
    </source>
</evidence>
<dbReference type="Pfam" id="PF13640">
    <property type="entry name" value="2OG-FeII_Oxy_3"/>
    <property type="match status" value="1"/>
</dbReference>